<organism evidence="1 2">
    <name type="scientific">Dreissena polymorpha</name>
    <name type="common">Zebra mussel</name>
    <name type="synonym">Mytilus polymorpha</name>
    <dbReference type="NCBI Taxonomy" id="45954"/>
    <lineage>
        <taxon>Eukaryota</taxon>
        <taxon>Metazoa</taxon>
        <taxon>Spiralia</taxon>
        <taxon>Lophotrochozoa</taxon>
        <taxon>Mollusca</taxon>
        <taxon>Bivalvia</taxon>
        <taxon>Autobranchia</taxon>
        <taxon>Heteroconchia</taxon>
        <taxon>Euheterodonta</taxon>
        <taxon>Imparidentia</taxon>
        <taxon>Neoheterodontei</taxon>
        <taxon>Myida</taxon>
        <taxon>Dreissenoidea</taxon>
        <taxon>Dreissenidae</taxon>
        <taxon>Dreissena</taxon>
    </lineage>
</organism>
<sequence length="55" mass="6118">MFEAVRRKFLVASAVTTSVMPGLPILSRLEPAVLLPDCDMQWMLFPRRSLPGLGC</sequence>
<protein>
    <submittedName>
        <fullName evidence="1">Uncharacterized protein</fullName>
    </submittedName>
</protein>
<evidence type="ECO:0000313" key="1">
    <source>
        <dbReference type="EMBL" id="KAH3772822.1"/>
    </source>
</evidence>
<comment type="caution">
    <text evidence="1">The sequence shown here is derived from an EMBL/GenBank/DDBJ whole genome shotgun (WGS) entry which is preliminary data.</text>
</comment>
<dbReference type="Proteomes" id="UP000828390">
    <property type="component" value="Unassembled WGS sequence"/>
</dbReference>
<dbReference type="EMBL" id="JAIWYP010000009">
    <property type="protein sequence ID" value="KAH3772822.1"/>
    <property type="molecule type" value="Genomic_DNA"/>
</dbReference>
<proteinExistence type="predicted"/>
<dbReference type="AlphaFoldDB" id="A0A9D4IHL9"/>
<name>A0A9D4IHL9_DREPO</name>
<evidence type="ECO:0000313" key="2">
    <source>
        <dbReference type="Proteomes" id="UP000828390"/>
    </source>
</evidence>
<reference evidence="1" key="2">
    <citation type="submission" date="2020-11" db="EMBL/GenBank/DDBJ databases">
        <authorList>
            <person name="McCartney M.A."/>
            <person name="Auch B."/>
            <person name="Kono T."/>
            <person name="Mallez S."/>
            <person name="Becker A."/>
            <person name="Gohl D.M."/>
            <person name="Silverstein K.A.T."/>
            <person name="Koren S."/>
            <person name="Bechman K.B."/>
            <person name="Herman A."/>
            <person name="Abrahante J.E."/>
            <person name="Garbe J."/>
        </authorList>
    </citation>
    <scope>NUCLEOTIDE SEQUENCE</scope>
    <source>
        <strain evidence="1">Duluth1</strain>
        <tissue evidence="1">Whole animal</tissue>
    </source>
</reference>
<accession>A0A9D4IHL9</accession>
<keyword evidence="2" id="KW-1185">Reference proteome</keyword>
<gene>
    <name evidence="1" type="ORF">DPMN_174169</name>
</gene>
<reference evidence="1" key="1">
    <citation type="journal article" date="2019" name="bioRxiv">
        <title>The Genome of the Zebra Mussel, Dreissena polymorpha: A Resource for Invasive Species Research.</title>
        <authorList>
            <person name="McCartney M.A."/>
            <person name="Auch B."/>
            <person name="Kono T."/>
            <person name="Mallez S."/>
            <person name="Zhang Y."/>
            <person name="Obille A."/>
            <person name="Becker A."/>
            <person name="Abrahante J.E."/>
            <person name="Garbe J."/>
            <person name="Badalamenti J.P."/>
            <person name="Herman A."/>
            <person name="Mangelson H."/>
            <person name="Liachko I."/>
            <person name="Sullivan S."/>
            <person name="Sone E.D."/>
            <person name="Koren S."/>
            <person name="Silverstein K.A.T."/>
            <person name="Beckman K.B."/>
            <person name="Gohl D.M."/>
        </authorList>
    </citation>
    <scope>NUCLEOTIDE SEQUENCE</scope>
    <source>
        <strain evidence="1">Duluth1</strain>
        <tissue evidence="1">Whole animal</tissue>
    </source>
</reference>